<sequence length="992" mass="111356">MKQLRKIIMCLVIMLSTTQSIVGDQAVVESDVVRLLAEDGLFSWEKLLINSTAFRTLSSNTQPQNPSRLFVIEFGKTLDYCNNRIEEAAVVSESMIKYFMATVIRKDIKNETNDSVMQYSFDESKIINENLVIDVNEVNDAPIDLETNFWPSLHDVVSVLKDACDDLPLKIVEADISTRQLQKRNQTVLEDIISAMTRWTLQWSVKVSAAANIFLEHCLVVKDCEENLKLIMDVLGKSLESNTYSQIVAKSSISSNGYVSSHSDDIDSASVAVSDDSFAPKRDFFASMENNIQQTINNIYNFIGFRTEDKNENDKISEAGREDHNSHESKDNYDSPLEASEVIPQSGGDSDQNPVLSEGGQRLLRLISASLSVLQFPWQSHQQGKVILMIDGDKVINRIPEEFLSFALESQLIQDTEDKFNTKSTKLRRLMQPLTNAVFRLGGSSANFLFYGPDDEELNEFSVAEGNTLLTNSYRKGTRMSRPKPAIQHGPWRRDDILNYESSDSKPNIEANKVISRNHPKFLRKKHENDMKSPNSISGHLRHPKFKLDIEGPVEDNVLKRQREAKSLAKVPPTAAAEHLKIVNGNGLNFRPHGHRHIQSCESQSPPFQNFTMTSDDFENLLDLCRDLNWTLLFDLNQFIRTEDGRWDSRDARRIVAAAQKSTASVIWQLGNEPNNYAHKFQFRINGTMMAEDVALLRDLLPQENSDSPKIRLVGPDVTRPHVSNLAIIPLSSTADHEIRMANIEETLQNFTGENIKDDTDSVKFLRDFLTSGPGLVDAIAWHQYYVCGRTTSVSEFLDPATMELFPKQLAVVKRVRDELAPRTPLWITETGSAYGGGAPGLSNRFVGAFLWLDKLGVAARDGVDVVARQSIFGKNYAMLDSNYDPNPDYWVSVLFKSLVGDRVLEMSALSAPATLRLYAHCMKETHPLHEPGSIVVFGLNSGEEAADLSITGAVGDTPVLQFVLTPALGDLTARWVAWDEVMRSFSLIPRR</sequence>
<feature type="region of interest" description="Disordered" evidence="2">
    <location>
        <begin position="315"/>
        <end position="355"/>
    </location>
</feature>
<protein>
    <submittedName>
        <fullName evidence="5">Uncharacterized protein LOC108683161</fullName>
    </submittedName>
</protein>
<dbReference type="OrthoDB" id="726732at2759"/>
<dbReference type="SUPFAM" id="SSF51445">
    <property type="entry name" value="(Trans)glycosidases"/>
    <property type="match status" value="1"/>
</dbReference>
<reference evidence="5" key="1">
    <citation type="submission" date="2025-08" db="UniProtKB">
        <authorList>
            <consortium name="RefSeq"/>
        </authorList>
    </citation>
    <scope>IDENTIFICATION</scope>
    <source>
        <tissue evidence="5">Whole organism</tissue>
    </source>
</reference>
<dbReference type="Gene3D" id="3.20.20.80">
    <property type="entry name" value="Glycosidases"/>
    <property type="match status" value="1"/>
</dbReference>
<keyword evidence="3" id="KW-0732">Signal</keyword>
<dbReference type="Proteomes" id="UP000694843">
    <property type="component" value="Unplaced"/>
</dbReference>
<name>A0A8B7PP08_HYAAZ</name>
<dbReference type="Pfam" id="PF03662">
    <property type="entry name" value="Glyco_hydro_79n"/>
    <property type="match status" value="1"/>
</dbReference>
<evidence type="ECO:0000256" key="1">
    <source>
        <dbReference type="ARBA" id="ARBA00009800"/>
    </source>
</evidence>
<dbReference type="GO" id="GO:0005615">
    <property type="term" value="C:extracellular space"/>
    <property type="evidence" value="ECO:0007669"/>
    <property type="project" value="TreeGrafter"/>
</dbReference>
<evidence type="ECO:0000313" key="4">
    <source>
        <dbReference type="Proteomes" id="UP000694843"/>
    </source>
</evidence>
<dbReference type="InterPro" id="IPR017853">
    <property type="entry name" value="GH"/>
</dbReference>
<evidence type="ECO:0000256" key="3">
    <source>
        <dbReference type="SAM" id="SignalP"/>
    </source>
</evidence>
<feature type="chain" id="PRO_5034381153" evidence="3">
    <location>
        <begin position="24"/>
        <end position="992"/>
    </location>
</feature>
<dbReference type="InterPro" id="IPR005199">
    <property type="entry name" value="Glyco_hydro_79"/>
</dbReference>
<proteinExistence type="inferred from homology"/>
<feature type="compositionally biased region" description="Basic and acidic residues" evidence="2">
    <location>
        <begin position="315"/>
        <end position="333"/>
    </location>
</feature>
<dbReference type="GeneID" id="108683161"/>
<gene>
    <name evidence="5" type="primary">LOC108683161</name>
</gene>
<feature type="signal peptide" evidence="3">
    <location>
        <begin position="1"/>
        <end position="23"/>
    </location>
</feature>
<organism evidence="4 5">
    <name type="scientific">Hyalella azteca</name>
    <name type="common">Amphipod</name>
    <dbReference type="NCBI Taxonomy" id="294128"/>
    <lineage>
        <taxon>Eukaryota</taxon>
        <taxon>Metazoa</taxon>
        <taxon>Ecdysozoa</taxon>
        <taxon>Arthropoda</taxon>
        <taxon>Crustacea</taxon>
        <taxon>Multicrustacea</taxon>
        <taxon>Malacostraca</taxon>
        <taxon>Eumalacostraca</taxon>
        <taxon>Peracarida</taxon>
        <taxon>Amphipoda</taxon>
        <taxon>Senticaudata</taxon>
        <taxon>Talitrida</taxon>
        <taxon>Talitroidea</taxon>
        <taxon>Hyalellidae</taxon>
        <taxon>Hyalella</taxon>
    </lineage>
</organism>
<dbReference type="GO" id="GO:0016798">
    <property type="term" value="F:hydrolase activity, acting on glycosyl bonds"/>
    <property type="evidence" value="ECO:0007669"/>
    <property type="project" value="InterPro"/>
</dbReference>
<dbReference type="PANTHER" id="PTHR46145">
    <property type="entry name" value="HEPARANASE"/>
    <property type="match status" value="1"/>
</dbReference>
<dbReference type="RefSeq" id="XP_018027934.1">
    <property type="nucleotide sequence ID" value="XM_018172445.2"/>
</dbReference>
<dbReference type="KEGG" id="hazt:108683161"/>
<evidence type="ECO:0000256" key="2">
    <source>
        <dbReference type="SAM" id="MobiDB-lite"/>
    </source>
</evidence>
<comment type="similarity">
    <text evidence="1">Belongs to the glycosyl hydrolase 79 family.</text>
</comment>
<evidence type="ECO:0000313" key="5">
    <source>
        <dbReference type="RefSeq" id="XP_018027934.1"/>
    </source>
</evidence>
<dbReference type="AlphaFoldDB" id="A0A8B7PP08"/>
<dbReference type="GO" id="GO:0016020">
    <property type="term" value="C:membrane"/>
    <property type="evidence" value="ECO:0007669"/>
    <property type="project" value="InterPro"/>
</dbReference>
<dbReference type="GO" id="GO:0031012">
    <property type="term" value="C:extracellular matrix"/>
    <property type="evidence" value="ECO:0007669"/>
    <property type="project" value="TreeGrafter"/>
</dbReference>
<keyword evidence="4" id="KW-1185">Reference proteome</keyword>
<accession>A0A8B7PP08</accession>
<dbReference type="PANTHER" id="PTHR46145:SF4">
    <property type="entry name" value="HEPARANASE"/>
    <property type="match status" value="1"/>
</dbReference>